<organism evidence="2 3">
    <name type="scientific">Hibiscus syriacus</name>
    <name type="common">Rose of Sharon</name>
    <dbReference type="NCBI Taxonomy" id="106335"/>
    <lineage>
        <taxon>Eukaryota</taxon>
        <taxon>Viridiplantae</taxon>
        <taxon>Streptophyta</taxon>
        <taxon>Embryophyta</taxon>
        <taxon>Tracheophyta</taxon>
        <taxon>Spermatophyta</taxon>
        <taxon>Magnoliopsida</taxon>
        <taxon>eudicotyledons</taxon>
        <taxon>Gunneridae</taxon>
        <taxon>Pentapetalae</taxon>
        <taxon>rosids</taxon>
        <taxon>malvids</taxon>
        <taxon>Malvales</taxon>
        <taxon>Malvaceae</taxon>
        <taxon>Malvoideae</taxon>
        <taxon>Hibiscus</taxon>
    </lineage>
</organism>
<feature type="compositionally biased region" description="Low complexity" evidence="1">
    <location>
        <begin position="197"/>
        <end position="206"/>
    </location>
</feature>
<name>A0A6A2ZZX7_HIBSY</name>
<evidence type="ECO:0000313" key="2">
    <source>
        <dbReference type="EMBL" id="KAE8697591.1"/>
    </source>
</evidence>
<keyword evidence="3" id="KW-1185">Reference proteome</keyword>
<accession>A0A6A2ZZX7</accession>
<comment type="caution">
    <text evidence="2">The sequence shown here is derived from an EMBL/GenBank/DDBJ whole genome shotgun (WGS) entry which is preliminary data.</text>
</comment>
<feature type="region of interest" description="Disordered" evidence="1">
    <location>
        <begin position="263"/>
        <end position="311"/>
    </location>
</feature>
<feature type="region of interest" description="Disordered" evidence="1">
    <location>
        <begin position="182"/>
        <end position="237"/>
    </location>
</feature>
<feature type="compositionally biased region" description="Low complexity" evidence="1">
    <location>
        <begin position="291"/>
        <end position="310"/>
    </location>
</feature>
<dbReference type="EMBL" id="VEPZ02001051">
    <property type="protein sequence ID" value="KAE8697591.1"/>
    <property type="molecule type" value="Genomic_DNA"/>
</dbReference>
<evidence type="ECO:0000256" key="1">
    <source>
        <dbReference type="SAM" id="MobiDB-lite"/>
    </source>
</evidence>
<reference evidence="2" key="1">
    <citation type="submission" date="2019-09" db="EMBL/GenBank/DDBJ databases">
        <title>Draft genome information of white flower Hibiscus syriacus.</title>
        <authorList>
            <person name="Kim Y.-M."/>
        </authorList>
    </citation>
    <scope>NUCLEOTIDE SEQUENCE [LARGE SCALE GENOMIC DNA]</scope>
    <source>
        <strain evidence="2">YM2019G1</strain>
    </source>
</reference>
<sequence length="421" mass="47419">MKDSLTRLMQLGKQLEKVSNHNMSGIEEKNSDEVLVVGVIFMKNGDLPMDQLEDIIEKEQVNPSRVSLSLPYEEIHLNWLEVQAQNNQRVEHYDNVLIETLEGARLIIERLEPSLDTQIRIVNQIRHQKRTSIDDINTSFNPINLDHIFEDVDPLSEWLQEKENPLLDGEIAGVLHVDTSDDETNIDESQQQNLAHSSSSATPSQSRDGLDGGGLSPIDDDDDDGGGGGDGRDEIRYSSLYEREYGVGTTSGYFRDRSKFGGNISSKAIRNKSEPKAPSKGKCKKHTSVGSSSSRRSSSSNLGQGDSSTSTQGFYPPEQFLYFQPLHGYPQPYGYYPSFSNYGVPYQPQMYPPPPIYQPPPLLMYPPQIYPPHQLYENQGENVTFFLDMFLDKGHENQVKKALKMKVNDMNFLVIPLIGEN</sequence>
<dbReference type="AlphaFoldDB" id="A0A6A2ZZX7"/>
<feature type="compositionally biased region" description="Polar residues" evidence="1">
    <location>
        <begin position="187"/>
        <end position="196"/>
    </location>
</feature>
<dbReference type="Proteomes" id="UP000436088">
    <property type="component" value="Unassembled WGS sequence"/>
</dbReference>
<protein>
    <submittedName>
        <fullName evidence="2">Uncharacterized protein</fullName>
    </submittedName>
</protein>
<evidence type="ECO:0000313" key="3">
    <source>
        <dbReference type="Proteomes" id="UP000436088"/>
    </source>
</evidence>
<proteinExistence type="predicted"/>
<gene>
    <name evidence="2" type="ORF">F3Y22_tig00110621pilonHSYRG00538</name>
</gene>